<feature type="binding site" evidence="9 11">
    <location>
        <position position="122"/>
    </location>
    <ligand>
        <name>substrate</name>
    </ligand>
</feature>
<dbReference type="GO" id="GO:0044205">
    <property type="term" value="P:'de novo' UMP biosynthetic process"/>
    <property type="evidence" value="ECO:0007669"/>
    <property type="project" value="UniProtKB-UniRule"/>
</dbReference>
<dbReference type="CDD" id="cd04725">
    <property type="entry name" value="OMP_decarboxylase_like"/>
    <property type="match status" value="1"/>
</dbReference>
<dbReference type="NCBIfam" id="TIGR01740">
    <property type="entry name" value="pyrF"/>
    <property type="match status" value="1"/>
</dbReference>
<evidence type="ECO:0000259" key="13">
    <source>
        <dbReference type="SMART" id="SM00934"/>
    </source>
</evidence>
<comment type="similarity">
    <text evidence="8 9">Belongs to the OMP decarboxylase family. Type 1 subfamily.</text>
</comment>
<dbReference type="PANTHER" id="PTHR32119:SF2">
    <property type="entry name" value="OROTIDINE 5'-PHOSPHATE DECARBOXYLASE"/>
    <property type="match status" value="1"/>
</dbReference>
<comment type="function">
    <text evidence="1 9">Catalyzes the decarboxylation of orotidine 5'-monophosphate (OMP) to uridine 5'-monophosphate (UMP).</text>
</comment>
<dbReference type="EC" id="4.1.1.23" evidence="9"/>
<dbReference type="UniPathway" id="UPA00070">
    <property type="reaction ID" value="UER00120"/>
</dbReference>
<evidence type="ECO:0000256" key="10">
    <source>
        <dbReference type="PIRSR" id="PIRSR614732-1"/>
    </source>
</evidence>
<dbReference type="InterPro" id="IPR014732">
    <property type="entry name" value="OMPdecase"/>
</dbReference>
<dbReference type="InterPro" id="IPR018089">
    <property type="entry name" value="OMPdecase_AS"/>
</dbReference>
<evidence type="ECO:0000256" key="12">
    <source>
        <dbReference type="RuleBase" id="RU000512"/>
    </source>
</evidence>
<dbReference type="HAMAP" id="MF_01200_B">
    <property type="entry name" value="OMPdecase_type1_B"/>
    <property type="match status" value="1"/>
</dbReference>
<feature type="active site" description="For OMPdecase activity" evidence="10">
    <location>
        <position position="64"/>
    </location>
</feature>
<evidence type="ECO:0000256" key="2">
    <source>
        <dbReference type="ARBA" id="ARBA00004861"/>
    </source>
</evidence>
<evidence type="ECO:0000256" key="4">
    <source>
        <dbReference type="ARBA" id="ARBA00022793"/>
    </source>
</evidence>
<evidence type="ECO:0000313" key="14">
    <source>
        <dbReference type="EMBL" id="MUK89506.1"/>
    </source>
</evidence>
<comment type="catalytic activity">
    <reaction evidence="7 9 12">
        <text>orotidine 5'-phosphate + H(+) = UMP + CO2</text>
        <dbReference type="Rhea" id="RHEA:11596"/>
        <dbReference type="ChEBI" id="CHEBI:15378"/>
        <dbReference type="ChEBI" id="CHEBI:16526"/>
        <dbReference type="ChEBI" id="CHEBI:57538"/>
        <dbReference type="ChEBI" id="CHEBI:57865"/>
        <dbReference type="EC" id="4.1.1.23"/>
    </reaction>
</comment>
<comment type="subunit">
    <text evidence="3 9">Homodimer.</text>
</comment>
<feature type="binding site" evidence="9 11">
    <location>
        <position position="213"/>
    </location>
    <ligand>
        <name>substrate</name>
    </ligand>
</feature>
<evidence type="ECO:0000256" key="1">
    <source>
        <dbReference type="ARBA" id="ARBA00002356"/>
    </source>
</evidence>
<feature type="binding site" evidence="9 11">
    <location>
        <position position="32"/>
    </location>
    <ligand>
        <name>substrate</name>
    </ligand>
</feature>
<gene>
    <name evidence="9 14" type="primary">pyrF</name>
    <name evidence="14" type="ORF">GMD78_14155</name>
</gene>
<dbReference type="GO" id="GO:0005829">
    <property type="term" value="C:cytosol"/>
    <property type="evidence" value="ECO:0007669"/>
    <property type="project" value="TreeGrafter"/>
</dbReference>
<dbReference type="Proteomes" id="UP000469125">
    <property type="component" value="Unassembled WGS sequence"/>
</dbReference>
<feature type="domain" description="Orotidine 5'-phosphate decarboxylase" evidence="13">
    <location>
        <begin position="4"/>
        <end position="229"/>
    </location>
</feature>
<dbReference type="PROSITE" id="PS00156">
    <property type="entry name" value="OMPDECASE"/>
    <property type="match status" value="1"/>
</dbReference>
<feature type="active site" description="For OMPdecase activity" evidence="10">
    <location>
        <position position="61"/>
    </location>
</feature>
<proteinExistence type="inferred from homology"/>
<reference evidence="14 15" key="1">
    <citation type="submission" date="2019-11" db="EMBL/GenBank/DDBJ databases">
        <authorList>
            <person name="Li X."/>
        </authorList>
    </citation>
    <scope>NUCLEOTIDE SEQUENCE [LARGE SCALE GENOMIC DNA]</scope>
    <source>
        <strain evidence="14 15">L9</strain>
    </source>
</reference>
<dbReference type="InterPro" id="IPR001754">
    <property type="entry name" value="OMPdeCOase_dom"/>
</dbReference>
<dbReference type="GO" id="GO:0004590">
    <property type="term" value="F:orotidine-5'-phosphate decarboxylase activity"/>
    <property type="evidence" value="ECO:0007669"/>
    <property type="project" value="UniProtKB-UniRule"/>
</dbReference>
<evidence type="ECO:0000256" key="11">
    <source>
        <dbReference type="PIRSR" id="PIRSR614732-2"/>
    </source>
</evidence>
<dbReference type="AlphaFoldDB" id="A0A6N8FLA1"/>
<dbReference type="PANTHER" id="PTHR32119">
    <property type="entry name" value="OROTIDINE 5'-PHOSPHATE DECARBOXYLASE"/>
    <property type="match status" value="1"/>
</dbReference>
<organism evidence="14 15">
    <name type="scientific">Ornithinibacillus caprae</name>
    <dbReference type="NCBI Taxonomy" id="2678566"/>
    <lineage>
        <taxon>Bacteria</taxon>
        <taxon>Bacillati</taxon>
        <taxon>Bacillota</taxon>
        <taxon>Bacilli</taxon>
        <taxon>Bacillales</taxon>
        <taxon>Bacillaceae</taxon>
        <taxon>Ornithinibacillus</taxon>
    </lineage>
</organism>
<keyword evidence="15" id="KW-1185">Reference proteome</keyword>
<dbReference type="InterPro" id="IPR011060">
    <property type="entry name" value="RibuloseP-bd_barrel"/>
</dbReference>
<evidence type="ECO:0000256" key="3">
    <source>
        <dbReference type="ARBA" id="ARBA00011738"/>
    </source>
</evidence>
<dbReference type="SUPFAM" id="SSF51366">
    <property type="entry name" value="Ribulose-phoshate binding barrel"/>
    <property type="match status" value="1"/>
</dbReference>
<dbReference type="FunFam" id="3.20.20.70:FF:000015">
    <property type="entry name" value="Orotidine 5'-phosphate decarboxylase"/>
    <property type="match status" value="1"/>
</dbReference>
<dbReference type="NCBIfam" id="NF001273">
    <property type="entry name" value="PRK00230.1"/>
    <property type="match status" value="1"/>
</dbReference>
<evidence type="ECO:0000256" key="7">
    <source>
        <dbReference type="ARBA" id="ARBA00049157"/>
    </source>
</evidence>
<feature type="active site" description="For OMPdecase activity" evidence="10">
    <location>
        <position position="59"/>
    </location>
</feature>
<dbReference type="Pfam" id="PF00215">
    <property type="entry name" value="OMPdecase"/>
    <property type="match status" value="1"/>
</dbReference>
<evidence type="ECO:0000256" key="9">
    <source>
        <dbReference type="HAMAP-Rule" id="MF_01200"/>
    </source>
</evidence>
<feature type="binding site" evidence="9 11">
    <location>
        <position position="184"/>
    </location>
    <ligand>
        <name>substrate</name>
    </ligand>
</feature>
<keyword evidence="6 9" id="KW-0456">Lyase</keyword>
<evidence type="ECO:0000256" key="5">
    <source>
        <dbReference type="ARBA" id="ARBA00022975"/>
    </source>
</evidence>
<feature type="binding site" evidence="9 11">
    <location>
        <position position="10"/>
    </location>
    <ligand>
        <name>substrate</name>
    </ligand>
</feature>
<evidence type="ECO:0000256" key="8">
    <source>
        <dbReference type="ARBA" id="ARBA00061012"/>
    </source>
</evidence>
<feature type="binding site" evidence="9 11">
    <location>
        <position position="193"/>
    </location>
    <ligand>
        <name>substrate</name>
    </ligand>
</feature>
<keyword evidence="5 9" id="KW-0665">Pyrimidine biosynthesis</keyword>
<name>A0A6N8FLA1_9BACI</name>
<keyword evidence="4 9" id="KW-0210">Decarboxylase</keyword>
<evidence type="ECO:0000313" key="15">
    <source>
        <dbReference type="Proteomes" id="UP000469125"/>
    </source>
</evidence>
<comment type="pathway">
    <text evidence="2 9 12">Pyrimidine metabolism; UMP biosynthesis via de novo pathway; UMP from orotate: step 2/2.</text>
</comment>
<dbReference type="EMBL" id="WOCA01000012">
    <property type="protein sequence ID" value="MUK89506.1"/>
    <property type="molecule type" value="Genomic_DNA"/>
</dbReference>
<dbReference type="GO" id="GO:0006207">
    <property type="term" value="P:'de novo' pyrimidine nucleobase biosynthetic process"/>
    <property type="evidence" value="ECO:0007669"/>
    <property type="project" value="InterPro"/>
</dbReference>
<dbReference type="RefSeq" id="WP_155669471.1">
    <property type="nucleotide sequence ID" value="NZ_WOCA01000012.1"/>
</dbReference>
<feature type="active site" description="Proton donor" evidence="9">
    <location>
        <position position="61"/>
    </location>
</feature>
<dbReference type="SMART" id="SM00934">
    <property type="entry name" value="OMPdecase"/>
    <property type="match status" value="1"/>
</dbReference>
<comment type="caution">
    <text evidence="14">The sequence shown here is derived from an EMBL/GenBank/DDBJ whole genome shotgun (WGS) entry which is preliminary data.</text>
</comment>
<dbReference type="Gene3D" id="3.20.20.70">
    <property type="entry name" value="Aldolase class I"/>
    <property type="match status" value="1"/>
</dbReference>
<dbReference type="InterPro" id="IPR047596">
    <property type="entry name" value="OMPdecase_bac"/>
</dbReference>
<sequence>MNPSIYLALDFPAWEEANLFIERNGLQGVPVKVGMELFYREGPAVIERLKENNHEIFLDLKLHDIPTTVMRAMRNIATLGVDMVNVHALGGSEMIQGAKEGLLSGSHSSSRQTKLIAVTMLTSMDQAVMNMELLIPGDLQANTVHFAQFAAENGADGVVCSVHEAKQIKSVCGPSFLTVTPGIRLMDTENNDQKRVATPQFARENGSDILVVGRSVTQATNPKQAYLQVLQEWGNEHELKS</sequence>
<feature type="binding site" evidence="9">
    <location>
        <begin position="59"/>
        <end position="68"/>
    </location>
    <ligand>
        <name>substrate</name>
    </ligand>
</feature>
<evidence type="ECO:0000256" key="6">
    <source>
        <dbReference type="ARBA" id="ARBA00023239"/>
    </source>
</evidence>
<protein>
    <recommendedName>
        <fullName evidence="9">Orotidine 5'-phosphate decarboxylase</fullName>
        <ecNumber evidence="9">4.1.1.23</ecNumber>
    </recommendedName>
    <alternativeName>
        <fullName evidence="9">OMP decarboxylase</fullName>
        <shortName evidence="9">OMPDCase</shortName>
        <shortName evidence="9">OMPdecase</shortName>
    </alternativeName>
</protein>
<dbReference type="InterPro" id="IPR013785">
    <property type="entry name" value="Aldolase_TIM"/>
</dbReference>
<accession>A0A6N8FLA1</accession>
<feature type="binding site" evidence="9 11">
    <location>
        <position position="214"/>
    </location>
    <ligand>
        <name>substrate</name>
    </ligand>
</feature>